<dbReference type="Gene3D" id="1.25.40.10">
    <property type="entry name" value="Tetratricopeptide repeat domain"/>
    <property type="match status" value="2"/>
</dbReference>
<accession>A0A947DBU6</accession>
<proteinExistence type="predicted"/>
<evidence type="ECO:0000256" key="3">
    <source>
        <dbReference type="PROSITE-ProRule" id="PRU00339"/>
    </source>
</evidence>
<keyword evidence="4" id="KW-0732">Signal</keyword>
<dbReference type="Proteomes" id="UP000717364">
    <property type="component" value="Unassembled WGS sequence"/>
</dbReference>
<keyword evidence="2" id="KW-0378">Hydrolase</keyword>
<feature type="domain" description="P/Homo B" evidence="5">
    <location>
        <begin position="490"/>
        <end position="642"/>
    </location>
</feature>
<dbReference type="GO" id="GO:0004252">
    <property type="term" value="F:serine-type endopeptidase activity"/>
    <property type="evidence" value="ECO:0007669"/>
    <property type="project" value="InterPro"/>
</dbReference>
<reference evidence="6" key="1">
    <citation type="submission" date="2020-11" db="EMBL/GenBank/DDBJ databases">
        <authorList>
            <person name="Konstantinou D."/>
            <person name="Gkelis S."/>
            <person name="Popin R."/>
            <person name="Fewer D."/>
            <person name="Sivonen K."/>
        </authorList>
    </citation>
    <scope>NUCLEOTIDE SEQUENCE</scope>
    <source>
        <strain evidence="6">TAU-MAC 1115</strain>
    </source>
</reference>
<dbReference type="InterPro" id="IPR008638">
    <property type="entry name" value="FhaB/CdiA-like_TPS"/>
</dbReference>
<dbReference type="SUPFAM" id="SSF49785">
    <property type="entry name" value="Galactose-binding domain-like"/>
    <property type="match status" value="1"/>
</dbReference>
<feature type="chain" id="PRO_5037691445" evidence="4">
    <location>
        <begin position="49"/>
        <end position="2600"/>
    </location>
</feature>
<feature type="signal peptide" evidence="4">
    <location>
        <begin position="1"/>
        <end position="48"/>
    </location>
</feature>
<dbReference type="PROSITE" id="PS51829">
    <property type="entry name" value="P_HOMO_B"/>
    <property type="match status" value="1"/>
</dbReference>
<evidence type="ECO:0000259" key="5">
    <source>
        <dbReference type="PROSITE" id="PS51829"/>
    </source>
</evidence>
<evidence type="ECO:0000313" key="6">
    <source>
        <dbReference type="EMBL" id="MBT9314058.1"/>
    </source>
</evidence>
<evidence type="ECO:0000256" key="4">
    <source>
        <dbReference type="SAM" id="SignalP"/>
    </source>
</evidence>
<dbReference type="NCBIfam" id="TIGR01901">
    <property type="entry name" value="adhes_NPXG"/>
    <property type="match status" value="1"/>
</dbReference>
<keyword evidence="3" id="KW-0802">TPR repeat</keyword>
<keyword evidence="7" id="KW-1185">Reference proteome</keyword>
<dbReference type="SUPFAM" id="SSF48452">
    <property type="entry name" value="TPR-like"/>
    <property type="match status" value="1"/>
</dbReference>
<evidence type="ECO:0000313" key="7">
    <source>
        <dbReference type="Proteomes" id="UP000717364"/>
    </source>
</evidence>
<dbReference type="Pfam" id="PF12770">
    <property type="entry name" value="CHAT"/>
    <property type="match status" value="1"/>
</dbReference>
<dbReference type="SMART" id="SM00912">
    <property type="entry name" value="Haemagg_act"/>
    <property type="match status" value="1"/>
</dbReference>
<organism evidence="6 7">
    <name type="scientific">Leptothoe spongobia TAU-MAC 1115</name>
    <dbReference type="NCBI Taxonomy" id="1967444"/>
    <lineage>
        <taxon>Bacteria</taxon>
        <taxon>Bacillati</taxon>
        <taxon>Cyanobacteriota</taxon>
        <taxon>Cyanophyceae</taxon>
        <taxon>Nodosilineales</taxon>
        <taxon>Cymatolegaceae</taxon>
        <taxon>Leptothoe</taxon>
        <taxon>Leptothoe spongobia</taxon>
    </lineage>
</organism>
<dbReference type="InterPro" id="IPR011990">
    <property type="entry name" value="TPR-like_helical_dom_sf"/>
</dbReference>
<dbReference type="GO" id="GO:0006508">
    <property type="term" value="P:proteolysis"/>
    <property type="evidence" value="ECO:0007669"/>
    <property type="project" value="UniProtKB-KW"/>
</dbReference>
<dbReference type="InterPro" id="IPR002884">
    <property type="entry name" value="P_dom"/>
</dbReference>
<dbReference type="PANTHER" id="PTHR10098:SF108">
    <property type="entry name" value="TETRATRICOPEPTIDE REPEAT PROTEIN 28"/>
    <property type="match status" value="1"/>
</dbReference>
<reference evidence="6" key="2">
    <citation type="journal article" date="2021" name="Mar. Drugs">
        <title>Genome Reduction and Secondary Metabolism of the Marine Sponge-Associated Cyanobacterium Leptothoe.</title>
        <authorList>
            <person name="Konstantinou D."/>
            <person name="Popin R.V."/>
            <person name="Fewer D.P."/>
            <person name="Sivonen K."/>
            <person name="Gkelis S."/>
        </authorList>
    </citation>
    <scope>NUCLEOTIDE SEQUENCE</scope>
    <source>
        <strain evidence="6">TAU-MAC 1115</strain>
    </source>
</reference>
<dbReference type="EMBL" id="JADOES010000002">
    <property type="protein sequence ID" value="MBT9314058.1"/>
    <property type="molecule type" value="Genomic_DNA"/>
</dbReference>
<dbReference type="Pfam" id="PF05860">
    <property type="entry name" value="TPS"/>
    <property type="match status" value="1"/>
</dbReference>
<dbReference type="PANTHER" id="PTHR10098">
    <property type="entry name" value="RAPSYN-RELATED"/>
    <property type="match status" value="1"/>
</dbReference>
<dbReference type="InterPro" id="IPR012334">
    <property type="entry name" value="Pectin_lyas_fold"/>
</dbReference>
<dbReference type="Gene3D" id="2.60.120.260">
    <property type="entry name" value="Galactose-binding domain-like"/>
    <property type="match status" value="1"/>
</dbReference>
<keyword evidence="1" id="KW-0645">Protease</keyword>
<dbReference type="Gene3D" id="2.160.20.10">
    <property type="entry name" value="Single-stranded right-handed beta-helix, Pectin lyase-like"/>
    <property type="match status" value="4"/>
</dbReference>
<dbReference type="InterPro" id="IPR008979">
    <property type="entry name" value="Galactose-bd-like_sf"/>
</dbReference>
<sequence length="2600" mass="267514">MGNLRTPQSPFSAMYHLEKFTRPFTLVKPNQVLMMGVCSLLVAKPAFAQLVPDPTTGTQIQPNADVRGLPSDLIEGGTVRSDSLFHSFQEFNIDPNRGVYFVNPLDIANIFSRITGNNVSNIGGTLGVLGNANLFLLNPNGIVFGPSATLDIPGSFTASTAESFTFGDGLEFSAANPQAPPLLTLNVTPGVQLGQGDINNAGNLVIPNGQRLTFQGRHISHTGNLIAPGGTVGLFGQTVGVLDDALIDVSDRDGGGTVLIGGRLQGAKPELNAQRTFIGPDTRIVADATESGNGGTVAIWSDQVTGFYGDISTRGANNPAQFSNGGFVEVSSGGHLIFRGAVDTAAQFGQTGILLLDPTTITIANGTADSAADGADSFAGNVSGLAGQILSSPLSAINDLGPSTIFESELEGLAGDTDVILQATDGITVEDLVDNQLRFSSGTGRIAFIADANNDGIGDVVMLDLQDTLATNGRDLTISGANFLLGNINTSALTEETIIDVDAGGPIPAVGTSGPAQFSFTVPDGVRTVGDLDVRFSAAHTFDADLTVTLTNPNNQSLILFDGVGGGNDNFQDTVLDDEASIAIADGTAPFIGSFQPDGSLSIFDGDIASGIWLLDVVDNFAADAGALFQAGDAAPWGGAIGTQLLFTSLAQGNGGALDLMATGNIAANGITTAGIGAGSQGGTVAIDAIGELSLAGINTSGSGGSGDIAIATQSTITTGNLTTSARTFGGSSNVISGDGGDIAIAAQGNITTGDLTTSTTTFSGGDNVVNGMGGDIALSSTLGDIFTGTLNTSTQSTSGNRLIGGDGGGITLSTTSGDIRTSSLLTFTRTNGSTGDVAGGNGGDIAVSTTSGNVDFSGTNIVSRSLSSGGNITGGQGGSLLISTSSGDVTLADVFSASQTSGSINVTGANGGATLISTRSGNIDATASITSGSITSGFGAEEVLGGVSGAVSFSTTTGDINSRSPLLTLARTTGNTGNITAGTGGQISFSSTAGNINVTSADSSSFSSSSSGPITGGNGGNISILNSSGNIFTTSTFDVSSVSMSSSGTILGGDGGNIDIANDSGTINTSALRAFSNSSSFMGTVIGGDGGNITLSSGSGDIATTGLLDSFSFSRAADGNTAPGGDGGNVSIFSNSGEINPGLPIFAFSLATAGPAGNGGNISLITEQNNIVGNEDAILQSFAISQNDAGSGNGGQVILSAKDQISDLDVLTVSSQNQAGNLTINGLGDLLLDNVDLVTSATVVVPFPFGPPIIFEVGGIGESGDIDIIGSGDLTFGNSSIISSAQGIRDAGDVSITSPGLITVQDRSEISSNTVSSGAAGNIAISSDTGIVLAGADTFLSAITNAQGRAGNILLNAPDITLDQGAQVSVRTNAEGSAGDVDLLTNRLTLAEGSQISASTSRGQGGNLRVLTPAALTITGPGRLAVETTGPGNAGNIEIRSQQLTLSDDVELAASTLPDGRFPVGSVNDGIFVDPGDAGDIEIVADTFDLTDGATVQTNTQGIGDAGTIEVSVSDTLRLDGGAIAANTTTTATGQGGNININANTARLNNSNISVNSEGQGRGGDISVDSDLLSLRNGSTISATTANTDGGNIDLQAENALLLADQSEINATAGNAAAGGNGGNININTDFVVGLRAGQNRIVAEAFSGNGGNINIVTIAILGAEFLDISASSQFGLDGEISIDSPNLDPARGLTQLPASLADASNQIANACAIDRQGQAQFVVTGRGGLPTTPASQPMGIYPLSDLGALPNRSNTIGQVAPLPKSHRQAAQQQATATHKNSDLTASINSHTLDHLLQQAAQAYYQADYIQAATQWQQATNLLAQTNDPLTYASTLSNLALAYGQLGDWQQANTTLIASQQLLTPETVTPQLLAQVLNTRASLNLNQGDTQMALTDWQQAAAIYHRVGDQPGYHQAQLNQIQVLQSLGLYRQAQNQLEEIITALTNQSPSPQKAIALLTLGNNLRSSGDLSQAQQNLEAALAIAQQLSQPALTSQIWLNLGHVATGNPDQALAYYQQALAIAPNPLGQFQASISQLRLLVTADPGAAQNLWADLAVDLQPLNLPTSRESIYAQLHLIHTLLNSDLFEHSSADLLTLLNQASQQAQIIQDPIAQTYSLGYQGDFYGKQQQWNKAEAVTQKAFRQAQTLQVPEVTYPIALQLGRLQKSQGKRSQAIDAYGMAIDALEILRKDLIATSDDVQFTFRDDVEPIYREFVKLLLQGDNARPAKETDLRQARKLIEALQVAEVNDYFQDACIQGSSVLADEIDPTAAVIYPILLDDQLDVIVSVDGDIKHYSTSVASQDVDKTIKQLLGTLTSPIRSKRPRTTQQLQQVYTWILGPAEDYLAQQNIESLVFVADGILRTLPLTTLHDGEQYLIEKYNVVLSPGLSLLEPRPLQQQDLKMLAGGLSEARSGFSALPFVTDELQQVTNQIPDHQVLFNETLTKSNLLNSLKTAPAGVVHLATHGEFGATVEDTFILTWEGKLTMEEMSKVLQARHRSNLSPVELLVFSACKTASGDSRAVLGIAGTAIRSGARSALAGLWAINDQAAATFMTEFYKALAQPETTKAEAFRQAQLALMQDPQLASPYFWSPFVLVGNWL</sequence>
<dbReference type="InterPro" id="IPR024983">
    <property type="entry name" value="CHAT_dom"/>
</dbReference>
<dbReference type="PROSITE" id="PS50005">
    <property type="entry name" value="TPR"/>
    <property type="match status" value="1"/>
</dbReference>
<dbReference type="InterPro" id="IPR019734">
    <property type="entry name" value="TPR_rpt"/>
</dbReference>
<evidence type="ECO:0000256" key="1">
    <source>
        <dbReference type="ARBA" id="ARBA00022670"/>
    </source>
</evidence>
<comment type="caution">
    <text evidence="6">The sequence shown here is derived from an EMBL/GenBank/DDBJ whole genome shotgun (WGS) entry which is preliminary data.</text>
</comment>
<dbReference type="RefSeq" id="WP_215607128.1">
    <property type="nucleotide sequence ID" value="NZ_JADOES010000002.1"/>
</dbReference>
<evidence type="ECO:0000256" key="2">
    <source>
        <dbReference type="ARBA" id="ARBA00022801"/>
    </source>
</evidence>
<dbReference type="SUPFAM" id="SSF51126">
    <property type="entry name" value="Pectin lyase-like"/>
    <property type="match status" value="2"/>
</dbReference>
<feature type="repeat" description="TPR" evidence="3">
    <location>
        <begin position="1995"/>
        <end position="2026"/>
    </location>
</feature>
<dbReference type="SMART" id="SM00028">
    <property type="entry name" value="TPR"/>
    <property type="match status" value="7"/>
</dbReference>
<dbReference type="Pfam" id="PF13424">
    <property type="entry name" value="TPR_12"/>
    <property type="match status" value="1"/>
</dbReference>
<protein>
    <submittedName>
        <fullName evidence="6">CHAT domain-containing protein</fullName>
    </submittedName>
</protein>
<name>A0A947DBU6_9CYAN</name>
<dbReference type="InterPro" id="IPR011050">
    <property type="entry name" value="Pectin_lyase_fold/virulence"/>
</dbReference>
<gene>
    <name evidence="6" type="ORF">IXB50_01295</name>
</gene>